<evidence type="ECO:0000313" key="11">
    <source>
        <dbReference type="Proteomes" id="UP000190256"/>
    </source>
</evidence>
<organism evidence="9 11">
    <name type="scientific">Clostridium tepidum</name>
    <dbReference type="NCBI Taxonomy" id="1962263"/>
    <lineage>
        <taxon>Bacteria</taxon>
        <taxon>Bacillati</taxon>
        <taxon>Bacillota</taxon>
        <taxon>Clostridia</taxon>
        <taxon>Eubacteriales</taxon>
        <taxon>Clostridiaceae</taxon>
        <taxon>Clostridium</taxon>
    </lineage>
</organism>
<evidence type="ECO:0000313" key="10">
    <source>
        <dbReference type="Proteomes" id="UP000190206"/>
    </source>
</evidence>
<feature type="transmembrane region" description="Helical" evidence="6">
    <location>
        <begin position="120"/>
        <end position="142"/>
    </location>
</feature>
<dbReference type="GO" id="GO:0005886">
    <property type="term" value="C:plasma membrane"/>
    <property type="evidence" value="ECO:0007669"/>
    <property type="project" value="UniProtKB-SubCell"/>
</dbReference>
<evidence type="ECO:0000313" key="8">
    <source>
        <dbReference type="EMBL" id="OOO61775.1"/>
    </source>
</evidence>
<feature type="domain" description="Putative aromatic acid exporter C-terminal" evidence="7">
    <location>
        <begin position="146"/>
        <end position="311"/>
    </location>
</feature>
<proteinExistence type="predicted"/>
<dbReference type="EMBL" id="MRAE01000052">
    <property type="protein sequence ID" value="OOO63896.1"/>
    <property type="molecule type" value="Genomic_DNA"/>
</dbReference>
<evidence type="ECO:0000256" key="2">
    <source>
        <dbReference type="ARBA" id="ARBA00022475"/>
    </source>
</evidence>
<dbReference type="Proteomes" id="UP000190256">
    <property type="component" value="Unassembled WGS sequence"/>
</dbReference>
<keyword evidence="5 6" id="KW-0472">Membrane</keyword>
<evidence type="ECO:0000313" key="9">
    <source>
        <dbReference type="EMBL" id="OOO63896.1"/>
    </source>
</evidence>
<evidence type="ECO:0000256" key="4">
    <source>
        <dbReference type="ARBA" id="ARBA00022989"/>
    </source>
</evidence>
<dbReference type="Pfam" id="PF06081">
    <property type="entry name" value="ArAE_1"/>
    <property type="match status" value="1"/>
</dbReference>
<dbReference type="RefSeq" id="WP_078024853.1">
    <property type="nucleotide sequence ID" value="NZ_JADPGM010000005.1"/>
</dbReference>
<reference evidence="9 11" key="1">
    <citation type="submission" date="2016-12" db="EMBL/GenBank/DDBJ databases">
        <title>Clostridium tepidum sp. nov., a close relative of Clostridium sporogenes and Clostridium botulinum Group I.</title>
        <authorList>
            <person name="Dobritsa A.P."/>
            <person name="Kutumbaka K.K."/>
            <person name="Werner K."/>
            <person name="Wiedmann M."/>
            <person name="Asmus A."/>
            <person name="Samadpour M."/>
        </authorList>
    </citation>
    <scope>NUCLEOTIDE SEQUENCE [LARGE SCALE GENOMIC DNA]</scope>
    <source>
        <strain evidence="9 11">IEH 97212</strain>
    </source>
</reference>
<reference evidence="8 10" key="2">
    <citation type="submission" date="2016-12" db="EMBL/GenBank/DDBJ databases">
        <title>Clostridium tepidum sp. nov., a close relative of Clostridium sporogenes and Clostridium botulinum Group I.</title>
        <authorList>
            <person name="Dobritsa A.P."/>
            <person name="Kutumbaka K."/>
            <person name="Werner K."/>
            <person name="Samadpour M."/>
        </authorList>
    </citation>
    <scope>NUCLEOTIDE SEQUENCE [LARGE SCALE GENOMIC DNA]</scope>
    <source>
        <strain evidence="8 10">PE</strain>
    </source>
</reference>
<dbReference type="InterPro" id="IPR010343">
    <property type="entry name" value="ArAE_1"/>
</dbReference>
<dbReference type="EMBL" id="MRAD01000010">
    <property type="protein sequence ID" value="OOO61775.1"/>
    <property type="molecule type" value="Genomic_DNA"/>
</dbReference>
<dbReference type="InterPro" id="IPR038323">
    <property type="entry name" value="ArAE_1_C_sf"/>
</dbReference>
<accession>A0A1S9I0N1</accession>
<comment type="caution">
    <text evidence="9">The sequence shown here is derived from an EMBL/GenBank/DDBJ whole genome shotgun (WGS) entry which is preliminary data.</text>
</comment>
<dbReference type="Pfam" id="PF11728">
    <property type="entry name" value="ArAE_1_C"/>
    <property type="match status" value="1"/>
</dbReference>
<keyword evidence="3 6" id="KW-0812">Transmembrane</keyword>
<feature type="transmembrane region" description="Helical" evidence="6">
    <location>
        <begin position="12"/>
        <end position="39"/>
    </location>
</feature>
<sequence length="329" mass="37908">MKFIGYRTLKTAIGATISMSIASALGLKYSVSAGIITVLSIQNTKRKSLDVAIQRMLACLLALAISSILFTILGHNAIVFGLFLLVFIPLAVKFNLQEGIVVNSVLVTHILLENSVSMNLFLNEISLMLIGAGVALLLNLYIPSIEKEIKEDQVYIEEHMKEILIQMSIALRKLSVSLREDELFNNLEKRLIKAKKRAYINLNNYFLLDVSYYLAYMEMRMQQFETLKRMRQHFNKFFMTYEQTEMIADFTKKVADSLHEENTGEGLILDLENLRESFKKMNLPNTREEFENRALLFQFLNDIEQFLIIKNEFKKTITECNIKECKIKS</sequence>
<evidence type="ECO:0000256" key="6">
    <source>
        <dbReference type="SAM" id="Phobius"/>
    </source>
</evidence>
<evidence type="ECO:0000256" key="5">
    <source>
        <dbReference type="ARBA" id="ARBA00023136"/>
    </source>
</evidence>
<dbReference type="Gene3D" id="1.20.120.940">
    <property type="entry name" value="Putative aromatic acid exporter, C-terminal domain"/>
    <property type="match status" value="1"/>
</dbReference>
<evidence type="ECO:0000259" key="7">
    <source>
        <dbReference type="Pfam" id="PF11728"/>
    </source>
</evidence>
<dbReference type="OrthoDB" id="357521at2"/>
<keyword evidence="2" id="KW-1003">Cell membrane</keyword>
<name>A0A1S9I0N1_9CLOT</name>
<dbReference type="PANTHER" id="PTHR40064">
    <property type="entry name" value="MEMBRANE PROTEIN-RELATED"/>
    <property type="match status" value="1"/>
</dbReference>
<dbReference type="InterPro" id="IPR021062">
    <property type="entry name" value="ArAE_1_C"/>
</dbReference>
<dbReference type="InterPro" id="IPR052984">
    <property type="entry name" value="UPF0421"/>
</dbReference>
<keyword evidence="10" id="KW-1185">Reference proteome</keyword>
<keyword evidence="4 6" id="KW-1133">Transmembrane helix</keyword>
<evidence type="ECO:0000256" key="3">
    <source>
        <dbReference type="ARBA" id="ARBA00022692"/>
    </source>
</evidence>
<dbReference type="Proteomes" id="UP000190206">
    <property type="component" value="Unassembled WGS sequence"/>
</dbReference>
<dbReference type="PANTHER" id="PTHR40064:SF1">
    <property type="entry name" value="MEMBRANE PROTEIN"/>
    <property type="match status" value="1"/>
</dbReference>
<feature type="transmembrane region" description="Helical" evidence="6">
    <location>
        <begin position="60"/>
        <end position="88"/>
    </location>
</feature>
<dbReference type="AlphaFoldDB" id="A0A1S9I0N1"/>
<gene>
    <name evidence="8" type="ORF">BS637_10905</name>
    <name evidence="9" type="ORF">BS638_13015</name>
</gene>
<comment type="subcellular location">
    <subcellularLocation>
        <location evidence="1">Cell membrane</location>
        <topology evidence="1">Multi-pass membrane protein</topology>
    </subcellularLocation>
</comment>
<evidence type="ECO:0000256" key="1">
    <source>
        <dbReference type="ARBA" id="ARBA00004651"/>
    </source>
</evidence>
<protein>
    <recommendedName>
        <fullName evidence="7">Putative aromatic acid exporter C-terminal domain-containing protein</fullName>
    </recommendedName>
</protein>